<dbReference type="AlphaFoldDB" id="A0A9P5SB67"/>
<dbReference type="Pfam" id="PF03169">
    <property type="entry name" value="OPT"/>
    <property type="match status" value="2"/>
</dbReference>
<keyword evidence="5" id="KW-0571">Peptide transport</keyword>
<dbReference type="InterPro" id="IPR004648">
    <property type="entry name" value="Oligpept_transpt"/>
</dbReference>
<keyword evidence="8 9" id="KW-0472">Membrane</keyword>
<dbReference type="GO" id="GO:0035673">
    <property type="term" value="F:oligopeptide transmembrane transporter activity"/>
    <property type="evidence" value="ECO:0007669"/>
    <property type="project" value="InterPro"/>
</dbReference>
<evidence type="ECO:0000256" key="8">
    <source>
        <dbReference type="ARBA" id="ARBA00023136"/>
    </source>
</evidence>
<dbReference type="PANTHER" id="PTHR22601">
    <property type="entry name" value="ISP4 LIKE PROTEIN"/>
    <property type="match status" value="1"/>
</dbReference>
<dbReference type="GO" id="GO:0016020">
    <property type="term" value="C:membrane"/>
    <property type="evidence" value="ECO:0007669"/>
    <property type="project" value="UniProtKB-SubCell"/>
</dbReference>
<feature type="transmembrane region" description="Helical" evidence="9">
    <location>
        <begin position="141"/>
        <end position="162"/>
    </location>
</feature>
<gene>
    <name evidence="10" type="ORF">BG006_003216</name>
</gene>
<organism evidence="10 11">
    <name type="scientific">Podila minutissima</name>
    <dbReference type="NCBI Taxonomy" id="64525"/>
    <lineage>
        <taxon>Eukaryota</taxon>
        <taxon>Fungi</taxon>
        <taxon>Fungi incertae sedis</taxon>
        <taxon>Mucoromycota</taxon>
        <taxon>Mortierellomycotina</taxon>
        <taxon>Mortierellomycetes</taxon>
        <taxon>Mortierellales</taxon>
        <taxon>Mortierellaceae</taxon>
        <taxon>Podila</taxon>
    </lineage>
</organism>
<evidence type="ECO:0000313" key="10">
    <source>
        <dbReference type="EMBL" id="KAF9318306.1"/>
    </source>
</evidence>
<evidence type="ECO:0000256" key="6">
    <source>
        <dbReference type="ARBA" id="ARBA00022927"/>
    </source>
</evidence>
<protein>
    <submittedName>
        <fullName evidence="10">Uncharacterized protein</fullName>
    </submittedName>
</protein>
<name>A0A9P5SB67_9FUNG</name>
<keyword evidence="3" id="KW-0813">Transport</keyword>
<evidence type="ECO:0000256" key="9">
    <source>
        <dbReference type="SAM" id="Phobius"/>
    </source>
</evidence>
<evidence type="ECO:0000256" key="7">
    <source>
        <dbReference type="ARBA" id="ARBA00022989"/>
    </source>
</evidence>
<keyword evidence="4 9" id="KW-0812">Transmembrane</keyword>
<accession>A0A9P5SB67</accession>
<feature type="transmembrane region" description="Helical" evidence="9">
    <location>
        <begin position="28"/>
        <end position="49"/>
    </location>
</feature>
<proteinExistence type="inferred from homology"/>
<evidence type="ECO:0000256" key="1">
    <source>
        <dbReference type="ARBA" id="ARBA00004141"/>
    </source>
</evidence>
<evidence type="ECO:0000256" key="2">
    <source>
        <dbReference type="ARBA" id="ARBA00008807"/>
    </source>
</evidence>
<comment type="subcellular location">
    <subcellularLocation>
        <location evidence="1">Membrane</location>
        <topology evidence="1">Multi-pass membrane protein</topology>
    </subcellularLocation>
</comment>
<evidence type="ECO:0000256" key="4">
    <source>
        <dbReference type="ARBA" id="ARBA00022692"/>
    </source>
</evidence>
<keyword evidence="11" id="KW-1185">Reference proteome</keyword>
<reference evidence="10" key="1">
    <citation type="journal article" date="2020" name="Fungal Divers.">
        <title>Resolving the Mortierellaceae phylogeny through synthesis of multi-gene phylogenetics and phylogenomics.</title>
        <authorList>
            <person name="Vandepol N."/>
            <person name="Liber J."/>
            <person name="Desiro A."/>
            <person name="Na H."/>
            <person name="Kennedy M."/>
            <person name="Barry K."/>
            <person name="Grigoriev I.V."/>
            <person name="Miller A.N."/>
            <person name="O'Donnell K."/>
            <person name="Stajich J.E."/>
            <person name="Bonito G."/>
        </authorList>
    </citation>
    <scope>NUCLEOTIDE SEQUENCE</scope>
    <source>
        <strain evidence="10">NVP1</strain>
    </source>
</reference>
<sequence length="168" mass="18566">MTAANTGTAYAVDIVILQKLFFNDEKPFIAGLLLVLTTQITGFALAGALRKFLVHPAHMVWPGCLAYASLFRSLHHTDEEPKDANRMSRMSSPWNSKNYPILSPALYREIGIVYDKSEVLTGNVLGENKCLAYGPMRMDSFFALIYGVSFAGLTATIVHALLYNGKEM</sequence>
<evidence type="ECO:0000313" key="11">
    <source>
        <dbReference type="Proteomes" id="UP000696485"/>
    </source>
</evidence>
<dbReference type="EMBL" id="JAAAUY010001846">
    <property type="protein sequence ID" value="KAF9318306.1"/>
    <property type="molecule type" value="Genomic_DNA"/>
</dbReference>
<dbReference type="InterPro" id="IPR004813">
    <property type="entry name" value="OPT"/>
</dbReference>
<evidence type="ECO:0000256" key="5">
    <source>
        <dbReference type="ARBA" id="ARBA00022856"/>
    </source>
</evidence>
<keyword evidence="6" id="KW-0653">Protein transport</keyword>
<comment type="caution">
    <text evidence="10">The sequence shown here is derived from an EMBL/GenBank/DDBJ whole genome shotgun (WGS) entry which is preliminary data.</text>
</comment>
<dbReference type="Proteomes" id="UP000696485">
    <property type="component" value="Unassembled WGS sequence"/>
</dbReference>
<dbReference type="GO" id="GO:0015031">
    <property type="term" value="P:protein transport"/>
    <property type="evidence" value="ECO:0007669"/>
    <property type="project" value="UniProtKB-KW"/>
</dbReference>
<comment type="similarity">
    <text evidence="2">Belongs to the oligopeptide OPT transporter family.</text>
</comment>
<evidence type="ECO:0000256" key="3">
    <source>
        <dbReference type="ARBA" id="ARBA00022448"/>
    </source>
</evidence>
<feature type="non-terminal residue" evidence="10">
    <location>
        <position position="1"/>
    </location>
</feature>
<keyword evidence="7 9" id="KW-1133">Transmembrane helix</keyword>